<evidence type="ECO:0000313" key="3">
    <source>
        <dbReference type="Proteomes" id="UP000240317"/>
    </source>
</evidence>
<organism evidence="2 3">
    <name type="scientific">Deinococcus arcticus</name>
    <dbReference type="NCBI Taxonomy" id="2136176"/>
    <lineage>
        <taxon>Bacteria</taxon>
        <taxon>Thermotogati</taxon>
        <taxon>Deinococcota</taxon>
        <taxon>Deinococci</taxon>
        <taxon>Deinococcales</taxon>
        <taxon>Deinococcaceae</taxon>
        <taxon>Deinococcus</taxon>
    </lineage>
</organism>
<dbReference type="EMBL" id="PYSV01000021">
    <property type="protein sequence ID" value="PTA66738.1"/>
    <property type="molecule type" value="Genomic_DNA"/>
</dbReference>
<proteinExistence type="predicted"/>
<accession>A0A2T3W4Z2</accession>
<sequence>SVVKMGLRELVRSLGRESARLGDLIDLLTPFHTHSPESVGY</sequence>
<name>A0A2T3W4Z2_9DEIO</name>
<keyword evidence="3" id="KW-1185">Reference proteome</keyword>
<dbReference type="Proteomes" id="UP000240317">
    <property type="component" value="Unassembled WGS sequence"/>
</dbReference>
<reference evidence="2 3" key="1">
    <citation type="submission" date="2018-03" db="EMBL/GenBank/DDBJ databases">
        <title>Draft genome of Deinococcus sp. OD32.</title>
        <authorList>
            <person name="Wang X.-P."/>
            <person name="Du Z.-J."/>
        </authorList>
    </citation>
    <scope>NUCLEOTIDE SEQUENCE [LARGE SCALE GENOMIC DNA]</scope>
    <source>
        <strain evidence="2 3">OD32</strain>
    </source>
</reference>
<dbReference type="EMBL" id="PYSV01000017">
    <property type="protein sequence ID" value="PTA66958.1"/>
    <property type="molecule type" value="Genomic_DNA"/>
</dbReference>
<feature type="non-terminal residue" evidence="2">
    <location>
        <position position="1"/>
    </location>
</feature>
<evidence type="ECO:0000313" key="1">
    <source>
        <dbReference type="EMBL" id="PTA66738.1"/>
    </source>
</evidence>
<protein>
    <submittedName>
        <fullName evidence="2">Transposase</fullName>
    </submittedName>
</protein>
<comment type="caution">
    <text evidence="2">The sequence shown here is derived from an EMBL/GenBank/DDBJ whole genome shotgun (WGS) entry which is preliminary data.</text>
</comment>
<evidence type="ECO:0000313" key="2">
    <source>
        <dbReference type="EMBL" id="PTA66958.1"/>
    </source>
</evidence>
<gene>
    <name evidence="2" type="ORF">C8263_15425</name>
    <name evidence="1" type="ORF">C8263_16555</name>
</gene>
<dbReference type="AlphaFoldDB" id="A0A2T3W4Z2"/>